<evidence type="ECO:0000313" key="5">
    <source>
        <dbReference type="Proteomes" id="UP000311919"/>
    </source>
</evidence>
<dbReference type="PANTHER" id="PTHR23345:SF15">
    <property type="entry name" value="VITELLOGENIN 1-RELATED"/>
    <property type="match status" value="1"/>
</dbReference>
<dbReference type="InterPro" id="IPR050733">
    <property type="entry name" value="Vitellogenin/Apolipophorin"/>
</dbReference>
<sequence length="281" mass="33000">QILIVFWSIIHYLILLIYAKELNTNVLGVTNFKVGYQYTYKWKIIQEMSNSYSVIDENIKNNKINNQYYIIEGLANIIIGENCDMRLSLHQVEESEQIQINANFSHHLNYPIKFCLQNGKLLSFEYLWNDEIFFINLKKALLIQLQMSTQVYKEQFYTIETDHLGSCPTEYIPKIVNTHSVTMIKKRNSTNCKHDYQTTSNLPLNKQQSTVNTRSLYLHSNSICELTYHLSNGSITNVSCHENSIIQQYSFTLFPIKTLTFNVYMQINLIEQINYTDEIIQ</sequence>
<feature type="non-terminal residue" evidence="4">
    <location>
        <position position="281"/>
    </location>
</feature>
<dbReference type="GO" id="GO:0005319">
    <property type="term" value="F:lipid transporter activity"/>
    <property type="evidence" value="ECO:0007669"/>
    <property type="project" value="InterPro"/>
</dbReference>
<dbReference type="STRING" id="6182.A0A4Z2DQB7"/>
<feature type="domain" description="Vitellogenin" evidence="3">
    <location>
        <begin position="93"/>
        <end position="245"/>
    </location>
</feature>
<proteinExistence type="predicted"/>
<dbReference type="InterPro" id="IPR015816">
    <property type="entry name" value="Vitellinogen_b-sht_N"/>
</dbReference>
<reference evidence="4 5" key="1">
    <citation type="submission" date="2019-03" db="EMBL/GenBank/DDBJ databases">
        <title>An improved genome assembly of the fluke Schistosoma japonicum.</title>
        <authorList>
            <person name="Hu W."/>
            <person name="Luo F."/>
            <person name="Yin M."/>
            <person name="Mo X."/>
            <person name="Sun C."/>
            <person name="Wu Q."/>
            <person name="Zhu B."/>
            <person name="Xiang M."/>
            <person name="Wang J."/>
            <person name="Wang Y."/>
            <person name="Zhang T."/>
            <person name="Xu B."/>
            <person name="Zheng H."/>
            <person name="Feng Z."/>
        </authorList>
    </citation>
    <scope>NUCLEOTIDE SEQUENCE [LARGE SCALE GENOMIC DNA]</scope>
    <source>
        <strain evidence="4">HuSjv2</strain>
        <tissue evidence="4">Worms</tissue>
    </source>
</reference>
<dbReference type="Pfam" id="PF01347">
    <property type="entry name" value="Vitellogenin_N"/>
    <property type="match status" value="1"/>
</dbReference>
<keyword evidence="1" id="KW-0732">Signal</keyword>
<organism evidence="4 5">
    <name type="scientific">Schistosoma japonicum</name>
    <name type="common">Blood fluke</name>
    <dbReference type="NCBI Taxonomy" id="6182"/>
    <lineage>
        <taxon>Eukaryota</taxon>
        <taxon>Metazoa</taxon>
        <taxon>Spiralia</taxon>
        <taxon>Lophotrochozoa</taxon>
        <taxon>Platyhelminthes</taxon>
        <taxon>Trematoda</taxon>
        <taxon>Digenea</taxon>
        <taxon>Strigeidida</taxon>
        <taxon>Schistosomatoidea</taxon>
        <taxon>Schistosomatidae</taxon>
        <taxon>Schistosoma</taxon>
    </lineage>
</organism>
<evidence type="ECO:0000259" key="3">
    <source>
        <dbReference type="Pfam" id="PF01347"/>
    </source>
</evidence>
<name>A0A4Z2DQB7_SCHJA</name>
<dbReference type="SUPFAM" id="SSF56968">
    <property type="entry name" value="Lipovitellin-phosvitin complex, beta-sheet shell regions"/>
    <property type="match status" value="1"/>
</dbReference>
<evidence type="ECO:0000256" key="2">
    <source>
        <dbReference type="ARBA" id="ARBA00022761"/>
    </source>
</evidence>
<evidence type="ECO:0000313" key="4">
    <source>
        <dbReference type="EMBL" id="TNN18628.1"/>
    </source>
</evidence>
<dbReference type="EMBL" id="SKCS01000069">
    <property type="protein sequence ID" value="TNN18628.1"/>
    <property type="molecule type" value="Genomic_DNA"/>
</dbReference>
<dbReference type="Gene3D" id="2.30.230.10">
    <property type="entry name" value="Lipovitellin, beta-sheet shell regions, chain A"/>
    <property type="match status" value="1"/>
</dbReference>
<protein>
    <recommendedName>
        <fullName evidence="3">Vitellogenin domain-containing protein</fullName>
    </recommendedName>
</protein>
<dbReference type="InterPro" id="IPR001747">
    <property type="entry name" value="Vitellogenin_N"/>
</dbReference>
<comment type="caution">
    <text evidence="4">The sequence shown here is derived from an EMBL/GenBank/DDBJ whole genome shotgun (WGS) entry which is preliminary data.</text>
</comment>
<dbReference type="InterPro" id="IPR015819">
    <property type="entry name" value="Lipid_transp_b-sht_shell"/>
</dbReference>
<keyword evidence="2" id="KW-0758">Storage protein</keyword>
<gene>
    <name evidence="4" type="ORF">EWB00_009996</name>
</gene>
<dbReference type="OrthoDB" id="6233594at2759"/>
<evidence type="ECO:0000256" key="1">
    <source>
        <dbReference type="ARBA" id="ARBA00022729"/>
    </source>
</evidence>
<accession>A0A4Z2DQB7</accession>
<keyword evidence="5" id="KW-1185">Reference proteome</keyword>
<dbReference type="PANTHER" id="PTHR23345">
    <property type="entry name" value="VITELLOGENIN-RELATED"/>
    <property type="match status" value="1"/>
</dbReference>
<dbReference type="Proteomes" id="UP000311919">
    <property type="component" value="Unassembled WGS sequence"/>
</dbReference>
<feature type="non-terminal residue" evidence="4">
    <location>
        <position position="1"/>
    </location>
</feature>
<dbReference type="AlphaFoldDB" id="A0A4Z2DQB7"/>